<organism evidence="1 2">
    <name type="scientific">Tetranychus urticae</name>
    <name type="common">Two-spotted spider mite</name>
    <dbReference type="NCBI Taxonomy" id="32264"/>
    <lineage>
        <taxon>Eukaryota</taxon>
        <taxon>Metazoa</taxon>
        <taxon>Ecdysozoa</taxon>
        <taxon>Arthropoda</taxon>
        <taxon>Chelicerata</taxon>
        <taxon>Arachnida</taxon>
        <taxon>Acari</taxon>
        <taxon>Acariformes</taxon>
        <taxon>Trombidiformes</taxon>
        <taxon>Prostigmata</taxon>
        <taxon>Eleutherengona</taxon>
        <taxon>Raphignathae</taxon>
        <taxon>Tetranychoidea</taxon>
        <taxon>Tetranychidae</taxon>
        <taxon>Tetranychus</taxon>
    </lineage>
</organism>
<dbReference type="EMBL" id="CAEY01000925">
    <property type="status" value="NOT_ANNOTATED_CDS"/>
    <property type="molecule type" value="Genomic_DNA"/>
</dbReference>
<accession>T1L276</accession>
<reference evidence="1" key="2">
    <citation type="submission" date="2015-06" db="UniProtKB">
        <authorList>
            <consortium name="EnsemblMetazoa"/>
        </authorList>
    </citation>
    <scope>IDENTIFICATION</scope>
</reference>
<proteinExistence type="predicted"/>
<dbReference type="EnsemblMetazoa" id="tetur32g02277.1">
    <property type="protein sequence ID" value="tetur32g02277.1"/>
    <property type="gene ID" value="tetur32g02277"/>
</dbReference>
<evidence type="ECO:0000313" key="2">
    <source>
        <dbReference type="Proteomes" id="UP000015104"/>
    </source>
</evidence>
<keyword evidence="2" id="KW-1185">Reference proteome</keyword>
<dbReference type="HOGENOM" id="CLU_1951527_0_0_1"/>
<evidence type="ECO:0000313" key="1">
    <source>
        <dbReference type="EnsemblMetazoa" id="tetur32g02277.1"/>
    </source>
</evidence>
<reference evidence="2" key="1">
    <citation type="submission" date="2011-08" db="EMBL/GenBank/DDBJ databases">
        <authorList>
            <person name="Rombauts S."/>
        </authorList>
    </citation>
    <scope>NUCLEOTIDE SEQUENCE</scope>
    <source>
        <strain evidence="2">London</strain>
    </source>
</reference>
<protein>
    <submittedName>
        <fullName evidence="1">Uncharacterized protein</fullName>
    </submittedName>
</protein>
<dbReference type="AlphaFoldDB" id="T1L276"/>
<sequence length="129" mass="14569">MTKGEESCLLVSAIDEYGRREDAEEVNDESEVDAEELYRTGDEGRLRELMVELRAKRRGIREYRPPVPLEMLFIPLKLPMPLSIPPPVPIVPAAVSSNELVRLNKGLVGVDSILSSRSIEGLRLRRKDE</sequence>
<name>T1L276_TETUR</name>
<dbReference type="Proteomes" id="UP000015104">
    <property type="component" value="Unassembled WGS sequence"/>
</dbReference>